<protein>
    <recommendedName>
        <fullName evidence="3">Polynucleotide 5'-hydroxyl-kinase GRC3</fullName>
    </recommendedName>
    <alternativeName>
        <fullName evidence="2">Polynucleotide 5'-hydroxyl-kinase grc3</fullName>
    </alternativeName>
</protein>
<dbReference type="SUPFAM" id="SSF52540">
    <property type="entry name" value="P-loop containing nucleoside triphosphate hydrolases"/>
    <property type="match status" value="1"/>
</dbReference>
<dbReference type="GO" id="GO:0051731">
    <property type="term" value="F:polynucleotide 5'-hydroxyl-kinase activity"/>
    <property type="evidence" value="ECO:0007669"/>
    <property type="project" value="InterPro"/>
</dbReference>
<dbReference type="EMBL" id="BTFZ01000011">
    <property type="protein sequence ID" value="GMM37004.1"/>
    <property type="molecule type" value="Genomic_DNA"/>
</dbReference>
<name>A0AAV5QRD5_9ASCO</name>
<gene>
    <name evidence="10" type="ORF">DASC09_043290</name>
</gene>
<evidence type="ECO:0000259" key="9">
    <source>
        <dbReference type="Pfam" id="PF16575"/>
    </source>
</evidence>
<evidence type="ECO:0000256" key="8">
    <source>
        <dbReference type="SAM" id="MobiDB-lite"/>
    </source>
</evidence>
<organism evidence="10 11">
    <name type="scientific">Saccharomycopsis crataegensis</name>
    <dbReference type="NCBI Taxonomy" id="43959"/>
    <lineage>
        <taxon>Eukaryota</taxon>
        <taxon>Fungi</taxon>
        <taxon>Dikarya</taxon>
        <taxon>Ascomycota</taxon>
        <taxon>Saccharomycotina</taxon>
        <taxon>Saccharomycetes</taxon>
        <taxon>Saccharomycopsidaceae</taxon>
        <taxon>Saccharomycopsis</taxon>
    </lineage>
</organism>
<sequence>MSAFSAIQSNQEIFYVQNSSDEEQGSDSDNDNENLIIPEVSSAPPPSILRSNSQIKPPVFSKFQARLNENILLKGNIIYFGLNYGESLVLKGQYILTIYSGKLMINGVTYHRGTAKYNVYAPISHSLPELLCISSNENSGTLSPEVVDIFTEKFDTIVKLENNFTKLESIGNLCPLFKNMFHNNLHNQFPKLVDHDDDGDDDLDLNFQKYSFCPILCPVYDLNVMRPPANWLQLSKTFVSQNTSIPKRVLIIGYKNSGKSSLLKLLANSYLDSINYVADEPIGILDIDPGQSEFSVPNSVSYSTYNFPLIGSNLTGSHAGGSCWNEYFGFNNPMENPDWYLTLVAKLFQERYEDNDLVRQVPLLVNMPGWIKGYGVQLIYKIIKIIKPTDIVYLKSHNEMEYQSEDADDEEDDELLGLINESKQDFFQNINIIKSSGVFFHHTSLKYSSQELSIFRVLSYFHKIPNNNISSSSTSSRPNFNFNPLLWTSPLKISYLAKSQTPDTIISTISEFKGICGVTVFNDDELSQPLNSTEISTIFDCSIVGIYAVETNQYLNIYQSSSVNKSSVPETQLPVFIPFSKFQEEFGPRSNTIQFLGLGIIHSINYKTKTFNIYLPDLESIKSVNFSEYKIILGRGRTSVPIWELYPKSEDNNKKRSEKLFKHEKVPFISLNDKFGKGGKILKVRRNIIRRRQ</sequence>
<keyword evidence="11" id="KW-1185">Reference proteome</keyword>
<feature type="compositionally biased region" description="Acidic residues" evidence="8">
    <location>
        <begin position="20"/>
        <end position="32"/>
    </location>
</feature>
<evidence type="ECO:0000256" key="7">
    <source>
        <dbReference type="ARBA" id="ARBA00022840"/>
    </source>
</evidence>
<proteinExistence type="inferred from homology"/>
<dbReference type="PANTHER" id="PTHR12755:SF3">
    <property type="entry name" value="POLYNUCLEOTIDE 5'-HYDROXYL-KINASE NOL9"/>
    <property type="match status" value="1"/>
</dbReference>
<feature type="region of interest" description="Disordered" evidence="8">
    <location>
        <begin position="18"/>
        <end position="48"/>
    </location>
</feature>
<dbReference type="PANTHER" id="PTHR12755">
    <property type="entry name" value="CLEAVAGE/POLYADENYLATION FACTOR IA SUBUNIT CLP1P"/>
    <property type="match status" value="1"/>
</dbReference>
<evidence type="ECO:0000256" key="5">
    <source>
        <dbReference type="ARBA" id="ARBA00022741"/>
    </source>
</evidence>
<evidence type="ECO:0000313" key="11">
    <source>
        <dbReference type="Proteomes" id="UP001360560"/>
    </source>
</evidence>
<dbReference type="GO" id="GO:0005524">
    <property type="term" value="F:ATP binding"/>
    <property type="evidence" value="ECO:0007669"/>
    <property type="project" value="UniProtKB-KW"/>
</dbReference>
<evidence type="ECO:0000256" key="3">
    <source>
        <dbReference type="ARBA" id="ARBA00019824"/>
    </source>
</evidence>
<dbReference type="InterPro" id="IPR032319">
    <property type="entry name" value="CLP1_P"/>
</dbReference>
<comment type="similarity">
    <text evidence="1">Belongs to the Clp1 family. NOL9/GRC3 subfamily.</text>
</comment>
<dbReference type="GO" id="GO:0005634">
    <property type="term" value="C:nucleus"/>
    <property type="evidence" value="ECO:0007669"/>
    <property type="project" value="TreeGrafter"/>
</dbReference>
<keyword evidence="6" id="KW-0418">Kinase</keyword>
<keyword evidence="5" id="KW-0547">Nucleotide-binding</keyword>
<dbReference type="AlphaFoldDB" id="A0AAV5QRD5"/>
<evidence type="ECO:0000256" key="2">
    <source>
        <dbReference type="ARBA" id="ARBA00018706"/>
    </source>
</evidence>
<dbReference type="RefSeq" id="XP_064854000.1">
    <property type="nucleotide sequence ID" value="XM_064997928.1"/>
</dbReference>
<feature type="domain" description="Clp1 P-loop" evidence="9">
    <location>
        <begin position="253"/>
        <end position="406"/>
    </location>
</feature>
<dbReference type="GeneID" id="90074979"/>
<dbReference type="Gene3D" id="3.40.50.300">
    <property type="entry name" value="P-loop containing nucleotide triphosphate hydrolases"/>
    <property type="match status" value="1"/>
</dbReference>
<keyword evidence="7" id="KW-0067">ATP-binding</keyword>
<evidence type="ECO:0000256" key="6">
    <source>
        <dbReference type="ARBA" id="ARBA00022777"/>
    </source>
</evidence>
<evidence type="ECO:0000313" key="10">
    <source>
        <dbReference type="EMBL" id="GMM37004.1"/>
    </source>
</evidence>
<comment type="caution">
    <text evidence="10">The sequence shown here is derived from an EMBL/GenBank/DDBJ whole genome shotgun (WGS) entry which is preliminary data.</text>
</comment>
<dbReference type="GO" id="GO:0000448">
    <property type="term" value="P:cleavage in ITS2 between 5.8S rRNA and LSU-rRNA of tricistronic rRNA transcript (SSU-rRNA, 5.8S rRNA, LSU-rRNA)"/>
    <property type="evidence" value="ECO:0007669"/>
    <property type="project" value="TreeGrafter"/>
</dbReference>
<dbReference type="InterPro" id="IPR045116">
    <property type="entry name" value="Clp1/Grc3"/>
</dbReference>
<reference evidence="10 11" key="1">
    <citation type="journal article" date="2023" name="Elife">
        <title>Identification of key yeast species and microbe-microbe interactions impacting larval growth of Drosophila in the wild.</title>
        <authorList>
            <person name="Mure A."/>
            <person name="Sugiura Y."/>
            <person name="Maeda R."/>
            <person name="Honda K."/>
            <person name="Sakurai N."/>
            <person name="Takahashi Y."/>
            <person name="Watada M."/>
            <person name="Katoh T."/>
            <person name="Gotoh A."/>
            <person name="Gotoh Y."/>
            <person name="Taniguchi I."/>
            <person name="Nakamura K."/>
            <person name="Hayashi T."/>
            <person name="Katayama T."/>
            <person name="Uemura T."/>
            <person name="Hattori Y."/>
        </authorList>
    </citation>
    <scope>NUCLEOTIDE SEQUENCE [LARGE SCALE GENOMIC DNA]</scope>
    <source>
        <strain evidence="10 11">SC-9</strain>
    </source>
</reference>
<dbReference type="Pfam" id="PF16575">
    <property type="entry name" value="CLP1_P"/>
    <property type="match status" value="1"/>
</dbReference>
<evidence type="ECO:0000256" key="1">
    <source>
        <dbReference type="ARBA" id="ARBA00011003"/>
    </source>
</evidence>
<keyword evidence="4" id="KW-0808">Transferase</keyword>
<evidence type="ECO:0000256" key="4">
    <source>
        <dbReference type="ARBA" id="ARBA00022679"/>
    </source>
</evidence>
<accession>A0AAV5QRD5</accession>
<dbReference type="InterPro" id="IPR027417">
    <property type="entry name" value="P-loop_NTPase"/>
</dbReference>
<dbReference type="Proteomes" id="UP001360560">
    <property type="component" value="Unassembled WGS sequence"/>
</dbReference>